<feature type="compositionally biased region" description="Low complexity" evidence="6">
    <location>
        <begin position="16"/>
        <end position="28"/>
    </location>
</feature>
<feature type="region of interest" description="Disordered" evidence="6">
    <location>
        <begin position="112"/>
        <end position="138"/>
    </location>
</feature>
<reference evidence="7" key="1">
    <citation type="submission" date="2023-03" db="EMBL/GenBank/DDBJ databases">
        <title>Near-Complete genome sequence of Lipomyces tetrasporous NRRL Y-64009, an oleaginous yeast capable of growing on lignocellulosic hydrolysates.</title>
        <authorList>
            <consortium name="Lawrence Berkeley National Laboratory"/>
            <person name="Jagtap S.S."/>
            <person name="Liu J.-J."/>
            <person name="Walukiewicz H.E."/>
            <person name="Pangilinan J."/>
            <person name="Lipzen A."/>
            <person name="Ahrendt S."/>
            <person name="Koriabine M."/>
            <person name="Cobaugh K."/>
            <person name="Salamov A."/>
            <person name="Yoshinaga Y."/>
            <person name="Ng V."/>
            <person name="Daum C."/>
            <person name="Grigoriev I.V."/>
            <person name="Slininger P.J."/>
            <person name="Dien B.S."/>
            <person name="Jin Y.-S."/>
            <person name="Rao C.V."/>
        </authorList>
    </citation>
    <scope>NUCLEOTIDE SEQUENCE</scope>
    <source>
        <strain evidence="7">NRRL Y-64009</strain>
    </source>
</reference>
<organism evidence="7 8">
    <name type="scientific">Lipomyces tetrasporus</name>
    <dbReference type="NCBI Taxonomy" id="54092"/>
    <lineage>
        <taxon>Eukaryota</taxon>
        <taxon>Fungi</taxon>
        <taxon>Dikarya</taxon>
        <taxon>Ascomycota</taxon>
        <taxon>Saccharomycotina</taxon>
        <taxon>Lipomycetes</taxon>
        <taxon>Lipomycetales</taxon>
        <taxon>Lipomycetaceae</taxon>
        <taxon>Lipomyces</taxon>
    </lineage>
</organism>
<dbReference type="InterPro" id="IPR036864">
    <property type="entry name" value="Zn2-C6_fun-type_DNA-bd_sf"/>
</dbReference>
<feature type="region of interest" description="Disordered" evidence="6">
    <location>
        <begin position="9"/>
        <end position="28"/>
    </location>
</feature>
<dbReference type="GO" id="GO:0008270">
    <property type="term" value="F:zinc ion binding"/>
    <property type="evidence" value="ECO:0007669"/>
    <property type="project" value="InterPro"/>
</dbReference>
<evidence type="ECO:0000256" key="3">
    <source>
        <dbReference type="ARBA" id="ARBA00023125"/>
    </source>
</evidence>
<keyword evidence="5" id="KW-0539">Nucleus</keyword>
<evidence type="ECO:0000256" key="2">
    <source>
        <dbReference type="ARBA" id="ARBA00023015"/>
    </source>
</evidence>
<dbReference type="PANTHER" id="PTHR31845:SF32">
    <property type="entry name" value="MISCELLANEOUS ZN(II)2CYS6 TRANSCRIPTION FACTOR (EUROFUNG)-RELATED"/>
    <property type="match status" value="1"/>
</dbReference>
<evidence type="ECO:0000313" key="8">
    <source>
        <dbReference type="Proteomes" id="UP001217417"/>
    </source>
</evidence>
<evidence type="ECO:0000256" key="4">
    <source>
        <dbReference type="ARBA" id="ARBA00023163"/>
    </source>
</evidence>
<dbReference type="GeneID" id="80885653"/>
<comment type="subcellular location">
    <subcellularLocation>
        <location evidence="1">Nucleus</location>
    </subcellularLocation>
</comment>
<dbReference type="GO" id="GO:0000976">
    <property type="term" value="F:transcription cis-regulatory region binding"/>
    <property type="evidence" value="ECO:0007669"/>
    <property type="project" value="TreeGrafter"/>
</dbReference>
<keyword evidence="4" id="KW-0804">Transcription</keyword>
<dbReference type="PANTHER" id="PTHR31845">
    <property type="entry name" value="FINGER DOMAIN PROTEIN, PUTATIVE-RELATED"/>
    <property type="match status" value="1"/>
</dbReference>
<protein>
    <recommendedName>
        <fullName evidence="9">Zn(2)-C6 fungal-type domain-containing protein</fullName>
    </recommendedName>
</protein>
<accession>A0AAD7QTR8</accession>
<dbReference type="SUPFAM" id="SSF57701">
    <property type="entry name" value="Zn2/Cys6 DNA-binding domain"/>
    <property type="match status" value="1"/>
</dbReference>
<evidence type="ECO:0000256" key="5">
    <source>
        <dbReference type="ARBA" id="ARBA00023242"/>
    </source>
</evidence>
<sequence length="648" mass="72314">MSMAFNNIFGQDSEVDPANDAASSSDSPIQASHIRACTSCVRAKAKCSTSLDVGGKCERCHRMNKDCQPSPPVRKRRTVKRPTANKASKLEKKLDGLVTLLKSATQSAPGIINATSVNSPPEGAVPSSHDSASGSTAAGSVGVGYRDYTYNRPLPNRSGFPDSGFTPAASSSSGSTSVNLQPVFHPALELSPEDAESYLNKFRTDFVKHFPFIVIPPSMTAHQLRQGRPFLWICIMSAASSNSTQQIVLSNEIREILGRQAYVEGTRNMDLLLAVLVYAAWDRRHCFERPIIVSLVQLAIAILYDLGLDKPPSKDPALVLSYDLKGTRKPSRLFRSPTMEERRALLGCFLMSSMYVYVHCRLFRANIGRSSSTFRKGDSLRWTAYSDECLRVIETQKEFASDILLVQLVKLHLISEKVIDIPWSSATAEVDHCMRPPVMFYLKSLEAQLHDFKSNIPGELTDNKTLLMELYNTELNIHEIGLLQAPNSLRGQHNWLLECLFAYLNATKSWIDIFLSILPAQYVGFSAAIYTNMAHCFIGIYRLSTFEHPEWDRGLVRENLDVSLFLEQVEKNFAQVKEAAGLDLGGSEDIDSFNNFASRIKIIKMWWNARTVSTMAPHDTASGDVMGDFPMEFLDDDWLRDLLGPWNE</sequence>
<dbReference type="CDD" id="cd12148">
    <property type="entry name" value="fungal_TF_MHR"/>
    <property type="match status" value="1"/>
</dbReference>
<keyword evidence="2" id="KW-0805">Transcription regulation</keyword>
<dbReference type="Gene3D" id="4.10.240.10">
    <property type="entry name" value="Zn(2)-C6 fungal-type DNA-binding domain"/>
    <property type="match status" value="1"/>
</dbReference>
<dbReference type="AlphaFoldDB" id="A0AAD7QTR8"/>
<dbReference type="Proteomes" id="UP001217417">
    <property type="component" value="Unassembled WGS sequence"/>
</dbReference>
<keyword evidence="3" id="KW-0238">DNA-binding</keyword>
<comment type="caution">
    <text evidence="7">The sequence shown here is derived from an EMBL/GenBank/DDBJ whole genome shotgun (WGS) entry which is preliminary data.</text>
</comment>
<gene>
    <name evidence="7" type="ORF">POJ06DRAFT_294861</name>
</gene>
<dbReference type="InterPro" id="IPR051089">
    <property type="entry name" value="prtT"/>
</dbReference>
<dbReference type="CDD" id="cd00067">
    <property type="entry name" value="GAL4"/>
    <property type="match status" value="1"/>
</dbReference>
<keyword evidence="8" id="KW-1185">Reference proteome</keyword>
<evidence type="ECO:0000313" key="7">
    <source>
        <dbReference type="EMBL" id="KAJ8100836.1"/>
    </source>
</evidence>
<dbReference type="GO" id="GO:0000981">
    <property type="term" value="F:DNA-binding transcription factor activity, RNA polymerase II-specific"/>
    <property type="evidence" value="ECO:0007669"/>
    <property type="project" value="InterPro"/>
</dbReference>
<dbReference type="InterPro" id="IPR001138">
    <property type="entry name" value="Zn2Cys6_DnaBD"/>
</dbReference>
<evidence type="ECO:0000256" key="1">
    <source>
        <dbReference type="ARBA" id="ARBA00004123"/>
    </source>
</evidence>
<proteinExistence type="predicted"/>
<evidence type="ECO:0008006" key="9">
    <source>
        <dbReference type="Google" id="ProtNLM"/>
    </source>
</evidence>
<evidence type="ECO:0000256" key="6">
    <source>
        <dbReference type="SAM" id="MobiDB-lite"/>
    </source>
</evidence>
<name>A0AAD7QTR8_9ASCO</name>
<dbReference type="GO" id="GO:0005634">
    <property type="term" value="C:nucleus"/>
    <property type="evidence" value="ECO:0007669"/>
    <property type="project" value="UniProtKB-SubCell"/>
</dbReference>
<dbReference type="RefSeq" id="XP_056044286.1">
    <property type="nucleotide sequence ID" value="XM_056190487.1"/>
</dbReference>
<dbReference type="EMBL" id="JARPMG010000004">
    <property type="protein sequence ID" value="KAJ8100836.1"/>
    <property type="molecule type" value="Genomic_DNA"/>
</dbReference>